<proteinExistence type="predicted"/>
<sequence>MAILASPGDVESLCLLFILWAVANDFSEIEYLTPFLEPSALHGAACSPGSERGGRRRQPAPGGKGGHGRRGVGGDKRFQSAGGVASCWYSLGAGRLRPGRDPIGGFLSRRVAVAEAVVQLSALVSRG</sequence>
<organism evidence="3 4">
    <name type="scientific">Ensete ventricosum</name>
    <name type="common">Abyssinian banana</name>
    <name type="synonym">Musa ensete</name>
    <dbReference type="NCBI Taxonomy" id="4639"/>
    <lineage>
        <taxon>Eukaryota</taxon>
        <taxon>Viridiplantae</taxon>
        <taxon>Streptophyta</taxon>
        <taxon>Embryophyta</taxon>
        <taxon>Tracheophyta</taxon>
        <taxon>Spermatophyta</taxon>
        <taxon>Magnoliopsida</taxon>
        <taxon>Liliopsida</taxon>
        <taxon>Zingiberales</taxon>
        <taxon>Musaceae</taxon>
        <taxon>Ensete</taxon>
    </lineage>
</organism>
<feature type="chain" id="PRO_5019148917" evidence="2">
    <location>
        <begin position="24"/>
        <end position="127"/>
    </location>
</feature>
<feature type="signal peptide" evidence="2">
    <location>
        <begin position="1"/>
        <end position="23"/>
    </location>
</feature>
<reference evidence="3 4" key="1">
    <citation type="journal article" date="2014" name="Agronomy (Basel)">
        <title>A Draft Genome Sequence for Ensete ventricosum, the Drought-Tolerant Tree Against Hunger.</title>
        <authorList>
            <person name="Harrison J."/>
            <person name="Moore K.A."/>
            <person name="Paszkiewicz K."/>
            <person name="Jones T."/>
            <person name="Grant M."/>
            <person name="Ambacheew D."/>
            <person name="Muzemil S."/>
            <person name="Studholme D.J."/>
        </authorList>
    </citation>
    <scope>NUCLEOTIDE SEQUENCE [LARGE SCALE GENOMIC DNA]</scope>
</reference>
<comment type="caution">
    <text evidence="3">The sequence shown here is derived from an EMBL/GenBank/DDBJ whole genome shotgun (WGS) entry which is preliminary data.</text>
</comment>
<evidence type="ECO:0000256" key="2">
    <source>
        <dbReference type="SAM" id="SignalP"/>
    </source>
</evidence>
<name>A0A427A279_ENSVE</name>
<keyword evidence="2" id="KW-0732">Signal</keyword>
<dbReference type="AlphaFoldDB" id="A0A427A279"/>
<accession>A0A427A279</accession>
<protein>
    <submittedName>
        <fullName evidence="3">Uncharacterized protein</fullName>
    </submittedName>
</protein>
<dbReference type="Proteomes" id="UP000287651">
    <property type="component" value="Unassembled WGS sequence"/>
</dbReference>
<evidence type="ECO:0000313" key="4">
    <source>
        <dbReference type="Proteomes" id="UP000287651"/>
    </source>
</evidence>
<dbReference type="EMBL" id="AMZH03004051">
    <property type="protein sequence ID" value="RRT70350.1"/>
    <property type="molecule type" value="Genomic_DNA"/>
</dbReference>
<evidence type="ECO:0000256" key="1">
    <source>
        <dbReference type="SAM" id="MobiDB-lite"/>
    </source>
</evidence>
<gene>
    <name evidence="3" type="ORF">B296_00018092</name>
</gene>
<evidence type="ECO:0000313" key="3">
    <source>
        <dbReference type="EMBL" id="RRT70350.1"/>
    </source>
</evidence>
<feature type="region of interest" description="Disordered" evidence="1">
    <location>
        <begin position="45"/>
        <end position="78"/>
    </location>
</feature>